<dbReference type="NCBIfam" id="TIGR00756">
    <property type="entry name" value="PPR"/>
    <property type="match status" value="5"/>
</dbReference>
<feature type="repeat" description="PPR" evidence="2">
    <location>
        <begin position="153"/>
        <end position="183"/>
    </location>
</feature>
<evidence type="ECO:0000256" key="2">
    <source>
        <dbReference type="PROSITE-ProRule" id="PRU00708"/>
    </source>
</evidence>
<keyword evidence="4" id="KW-1185">Reference proteome</keyword>
<keyword evidence="1" id="KW-0677">Repeat</keyword>
<dbReference type="EMBL" id="BSYO01000008">
    <property type="protein sequence ID" value="GMH09071.1"/>
    <property type="molecule type" value="Genomic_DNA"/>
</dbReference>
<comment type="caution">
    <text evidence="3">The sequence shown here is derived from an EMBL/GenBank/DDBJ whole genome shotgun (WGS) entry which is preliminary data.</text>
</comment>
<sequence>MNEPQRLYFRNSLLRLINGFKAIRELKQAHSQIIKSPYLLETDRYFLTTRLLFFCAISEFGSLPYATNIFQHIHNPNLFVYNAMIRAYVSKSSGGHQTNSSLPLILYKQMLFDGIRADSLTFPFVIKECTRMVYDHTGRAIDAHVIKFGFHDNLYIQNALISFYCECRLLAHARKLFDEMSKRDIVSWNAMVGGCLKNGDLDSAWNLFRRMEERNIYTWNSMITGFVNAGLPKEALQFFQEMQMVDGNVVRPDKITIASVLSACASLGAIDHGNWVHGYLKRSGLEFDMVIRTALIDMYGKCGHVERAVEVFKEMLSKDVLAWTAMISVFALHGYAKEALDLLKEMDVQEVKPNHITFVGLLSACAHSGFVKEGRWCFDAMRHDYSVEPQVYHYASMVDILSRAALFEEAEALIRSMPMEPDVFVWGALLGGCQMHGNVELGEKVALRLINLEPFNHAFYINLCDIYAKAGRFDDVKRIRNFMQEKGIQKSSPGCSMIEVDGIVHEFSVRGSQELMMEDIIWVLKCLICEMRMNWHVNDFDS</sequence>
<gene>
    <name evidence="3" type="ORF">Nepgr_010911</name>
</gene>
<reference evidence="3" key="1">
    <citation type="submission" date="2023-05" db="EMBL/GenBank/DDBJ databases">
        <title>Nepenthes gracilis genome sequencing.</title>
        <authorList>
            <person name="Fukushima K."/>
        </authorList>
    </citation>
    <scope>NUCLEOTIDE SEQUENCE</scope>
    <source>
        <strain evidence="3">SING2019-196</strain>
    </source>
</reference>
<dbReference type="SUPFAM" id="SSF48452">
    <property type="entry name" value="TPR-like"/>
    <property type="match status" value="1"/>
</dbReference>
<evidence type="ECO:0000313" key="4">
    <source>
        <dbReference type="Proteomes" id="UP001279734"/>
    </source>
</evidence>
<dbReference type="Proteomes" id="UP001279734">
    <property type="component" value="Unassembled WGS sequence"/>
</dbReference>
<dbReference type="Pfam" id="PF20431">
    <property type="entry name" value="E_motif"/>
    <property type="match status" value="1"/>
</dbReference>
<dbReference type="GO" id="GO:0009451">
    <property type="term" value="P:RNA modification"/>
    <property type="evidence" value="ECO:0007669"/>
    <property type="project" value="InterPro"/>
</dbReference>
<feature type="repeat" description="PPR" evidence="2">
    <location>
        <begin position="456"/>
        <end position="490"/>
    </location>
</feature>
<dbReference type="InterPro" id="IPR046848">
    <property type="entry name" value="E_motif"/>
</dbReference>
<dbReference type="GO" id="GO:0003723">
    <property type="term" value="F:RNA binding"/>
    <property type="evidence" value="ECO:0007669"/>
    <property type="project" value="InterPro"/>
</dbReference>
<protein>
    <recommendedName>
        <fullName evidence="5">Pentatricopeptide repeat-containing protein At5g66520-like</fullName>
    </recommendedName>
</protein>
<feature type="repeat" description="PPR" evidence="2">
    <location>
        <begin position="288"/>
        <end position="322"/>
    </location>
</feature>
<name>A0AAD3SE47_NEPGR</name>
<evidence type="ECO:0000313" key="3">
    <source>
        <dbReference type="EMBL" id="GMH09071.1"/>
    </source>
</evidence>
<dbReference type="InterPro" id="IPR002885">
    <property type="entry name" value="PPR_rpt"/>
</dbReference>
<feature type="repeat" description="PPR" evidence="2">
    <location>
        <begin position="184"/>
        <end position="218"/>
    </location>
</feature>
<dbReference type="InterPro" id="IPR011990">
    <property type="entry name" value="TPR-like_helical_dom_sf"/>
</dbReference>
<dbReference type="Pfam" id="PF13041">
    <property type="entry name" value="PPR_2"/>
    <property type="match status" value="2"/>
</dbReference>
<evidence type="ECO:0000256" key="1">
    <source>
        <dbReference type="ARBA" id="ARBA00022737"/>
    </source>
</evidence>
<dbReference type="AlphaFoldDB" id="A0AAD3SE47"/>
<dbReference type="PROSITE" id="PS51375">
    <property type="entry name" value="PPR"/>
    <property type="match status" value="4"/>
</dbReference>
<proteinExistence type="predicted"/>
<dbReference type="Gene3D" id="1.25.40.10">
    <property type="entry name" value="Tetratricopeptide repeat domain"/>
    <property type="match status" value="3"/>
</dbReference>
<accession>A0AAD3SE47</accession>
<organism evidence="3 4">
    <name type="scientific">Nepenthes gracilis</name>
    <name type="common">Slender pitcher plant</name>
    <dbReference type="NCBI Taxonomy" id="150966"/>
    <lineage>
        <taxon>Eukaryota</taxon>
        <taxon>Viridiplantae</taxon>
        <taxon>Streptophyta</taxon>
        <taxon>Embryophyta</taxon>
        <taxon>Tracheophyta</taxon>
        <taxon>Spermatophyta</taxon>
        <taxon>Magnoliopsida</taxon>
        <taxon>eudicotyledons</taxon>
        <taxon>Gunneridae</taxon>
        <taxon>Pentapetalae</taxon>
        <taxon>Caryophyllales</taxon>
        <taxon>Nepenthaceae</taxon>
        <taxon>Nepenthes</taxon>
    </lineage>
</organism>
<evidence type="ECO:0008006" key="5">
    <source>
        <dbReference type="Google" id="ProtNLM"/>
    </source>
</evidence>
<dbReference type="PANTHER" id="PTHR47926">
    <property type="entry name" value="PENTATRICOPEPTIDE REPEAT-CONTAINING PROTEIN"/>
    <property type="match status" value="1"/>
</dbReference>
<dbReference type="FunFam" id="1.25.40.10:FF:000348">
    <property type="entry name" value="Pentatricopeptide repeat-containing protein chloroplastic"/>
    <property type="match status" value="1"/>
</dbReference>
<dbReference type="PANTHER" id="PTHR47926:SF401">
    <property type="entry name" value="PENTATRICOPEPTIDE REPEAT-CONTAINING PROTEIN"/>
    <property type="match status" value="1"/>
</dbReference>
<dbReference type="InterPro" id="IPR046960">
    <property type="entry name" value="PPR_At4g14850-like_plant"/>
</dbReference>
<dbReference type="FunFam" id="1.25.40.10:FF:000329">
    <property type="entry name" value="Pentatricopeptide repeat-containing protein"/>
    <property type="match status" value="1"/>
</dbReference>
<dbReference type="Pfam" id="PF01535">
    <property type="entry name" value="PPR"/>
    <property type="match status" value="2"/>
</dbReference>